<gene>
    <name evidence="1" type="ORF">SMRZ_LOCUS3370</name>
</gene>
<keyword evidence="2" id="KW-1185">Reference proteome</keyword>
<dbReference type="EMBL" id="UZAI01000958">
    <property type="protein sequence ID" value="VDO57884.1"/>
    <property type="molecule type" value="Genomic_DNA"/>
</dbReference>
<protein>
    <submittedName>
        <fullName evidence="1">Uncharacterized protein</fullName>
    </submittedName>
</protein>
<evidence type="ECO:0000313" key="2">
    <source>
        <dbReference type="Proteomes" id="UP000277204"/>
    </source>
</evidence>
<proteinExistence type="predicted"/>
<sequence length="89" mass="10067">MLDMGFVEHWNSLSEAGKDTPRSCEVLGTGSHSSMDGTKLGEVNCNWGGGFSDNPLNRDMMVFTIQFRVAEWHDRLRRTFFTVGTMFCL</sequence>
<dbReference type="AlphaFoldDB" id="A0A3P7XGC6"/>
<accession>A0A3P7XGC6</accession>
<evidence type="ECO:0000313" key="1">
    <source>
        <dbReference type="EMBL" id="VDO57884.1"/>
    </source>
</evidence>
<organism evidence="1 2">
    <name type="scientific">Schistosoma margrebowiei</name>
    <dbReference type="NCBI Taxonomy" id="48269"/>
    <lineage>
        <taxon>Eukaryota</taxon>
        <taxon>Metazoa</taxon>
        <taxon>Spiralia</taxon>
        <taxon>Lophotrochozoa</taxon>
        <taxon>Platyhelminthes</taxon>
        <taxon>Trematoda</taxon>
        <taxon>Digenea</taxon>
        <taxon>Strigeidida</taxon>
        <taxon>Schistosomatoidea</taxon>
        <taxon>Schistosomatidae</taxon>
        <taxon>Schistosoma</taxon>
    </lineage>
</organism>
<name>A0A3P7XGC6_9TREM</name>
<dbReference type="Proteomes" id="UP000277204">
    <property type="component" value="Unassembled WGS sequence"/>
</dbReference>
<reference evidence="1 2" key="1">
    <citation type="submission" date="2018-11" db="EMBL/GenBank/DDBJ databases">
        <authorList>
            <consortium name="Pathogen Informatics"/>
        </authorList>
    </citation>
    <scope>NUCLEOTIDE SEQUENCE [LARGE SCALE GENOMIC DNA]</scope>
    <source>
        <strain evidence="1 2">Zambia</strain>
    </source>
</reference>